<dbReference type="EMBL" id="CAJOBR010050696">
    <property type="protein sequence ID" value="CAF5049996.1"/>
    <property type="molecule type" value="Genomic_DNA"/>
</dbReference>
<dbReference type="Proteomes" id="UP000663848">
    <property type="component" value="Unassembled WGS sequence"/>
</dbReference>
<gene>
    <name evidence="2" type="ORF">QYT958_LOCUS41981</name>
</gene>
<feature type="non-terminal residue" evidence="2">
    <location>
        <position position="1"/>
    </location>
</feature>
<proteinExistence type="predicted"/>
<dbReference type="AlphaFoldDB" id="A0A822CR84"/>
<evidence type="ECO:0000313" key="2">
    <source>
        <dbReference type="EMBL" id="CAF5049996.1"/>
    </source>
</evidence>
<keyword evidence="1" id="KW-0175">Coiled coil</keyword>
<name>A0A822CR84_9BILA</name>
<protein>
    <submittedName>
        <fullName evidence="2">Uncharacterized protein</fullName>
    </submittedName>
</protein>
<evidence type="ECO:0000313" key="3">
    <source>
        <dbReference type="Proteomes" id="UP000663848"/>
    </source>
</evidence>
<sequence length="95" mass="11205">DGYTNLITEVQREQTRLQARCDQLKQQLLESQQIIEQLKSSLNRLKNNRVNDLSKVTEVHVNEIMTSERANNDQIDDLQNRIKHFVKLLEESNDK</sequence>
<feature type="coiled-coil region" evidence="1">
    <location>
        <begin position="7"/>
        <end position="95"/>
    </location>
</feature>
<accession>A0A822CR84</accession>
<evidence type="ECO:0000256" key="1">
    <source>
        <dbReference type="SAM" id="Coils"/>
    </source>
</evidence>
<reference evidence="2" key="1">
    <citation type="submission" date="2021-02" db="EMBL/GenBank/DDBJ databases">
        <authorList>
            <person name="Nowell W R."/>
        </authorList>
    </citation>
    <scope>NUCLEOTIDE SEQUENCE</scope>
</reference>
<comment type="caution">
    <text evidence="2">The sequence shown here is derived from an EMBL/GenBank/DDBJ whole genome shotgun (WGS) entry which is preliminary data.</text>
</comment>
<organism evidence="2 3">
    <name type="scientific">Rotaria socialis</name>
    <dbReference type="NCBI Taxonomy" id="392032"/>
    <lineage>
        <taxon>Eukaryota</taxon>
        <taxon>Metazoa</taxon>
        <taxon>Spiralia</taxon>
        <taxon>Gnathifera</taxon>
        <taxon>Rotifera</taxon>
        <taxon>Eurotatoria</taxon>
        <taxon>Bdelloidea</taxon>
        <taxon>Philodinida</taxon>
        <taxon>Philodinidae</taxon>
        <taxon>Rotaria</taxon>
    </lineage>
</organism>